<dbReference type="Pfam" id="PF22205">
    <property type="entry name" value="Csm6_6H"/>
    <property type="match status" value="1"/>
</dbReference>
<dbReference type="InterPro" id="IPR054008">
    <property type="entry name" value="Csm6_6H"/>
</dbReference>
<dbReference type="InterPro" id="IPR014082">
    <property type="entry name" value="CRISPR-assoc_prot_Cas02710"/>
</dbReference>
<dbReference type="Gene3D" id="3.40.50.10770">
    <property type="entry name" value="Hypothetical protein VC1899 like domain (Restriction endonuclease-like)"/>
    <property type="match status" value="1"/>
</dbReference>
<sequence length="527" mass="61100">MLSGLNISNEVIAKHHFSEDYINLVNNYISTPKEEQIAYYRTNLFPKMNMIFKRKIEERIKEGDLSSYKYLISTVGFSPEPIALLINAFQPEYVFFIVTPKSRSKLAELQKLVNLSWGEFEVITIEDESSETIYGEVKRIIVRPEIQQNLELTAIDITGGKKSMGSNLAISGVYSNIDILYVDHDIYIDSLRKPFPGTERIVKLENPLNVFGDYEAEKGIEKFNRYDFTGASSIFSDLLNRTRDPRKYEILLYASNAFNYYDNFDFKQAEKSLSKVNEMIVQRQLLTSLLPEVKLHLSLLANVTELQVVYQNGKLKETLNDQERTWTILANFWQCAQRRKLQGRNDMATLLFYRIFEMIIQRRLVLLKIDAGNVEIAHLFEDQQEKNESLPDYLSPLLPFMNKDLINGMNDIGQKVYGSNYRMIENIPNKFSLMNGLIFLCVLGDPVFKGEDLKQIVAQVNTRNESIFAHGIKILTQKEVDGFEKTMKRLLMQAWNVEKDQNFYNGDCISYLNQFKFPYISKSVTLK</sequence>
<evidence type="ECO:0000259" key="1">
    <source>
        <dbReference type="Pfam" id="PF22205"/>
    </source>
</evidence>
<evidence type="ECO:0000313" key="3">
    <source>
        <dbReference type="Proteomes" id="UP000663981"/>
    </source>
</evidence>
<proteinExistence type="predicted"/>
<dbReference type="RefSeq" id="WP_207981264.1">
    <property type="nucleotide sequence ID" value="NZ_JAGDEL010000022.1"/>
</dbReference>
<accession>A0ABS3N8N0</accession>
<comment type="caution">
    <text evidence="2">The sequence shown here is derived from an EMBL/GenBank/DDBJ whole genome shotgun (WGS) entry which is preliminary data.</text>
</comment>
<keyword evidence="3" id="KW-1185">Reference proteome</keyword>
<gene>
    <name evidence="2" type="ORF">I7822_22220</name>
</gene>
<dbReference type="Proteomes" id="UP000663981">
    <property type="component" value="Unassembled WGS sequence"/>
</dbReference>
<evidence type="ECO:0000313" key="2">
    <source>
        <dbReference type="EMBL" id="MBO1514344.1"/>
    </source>
</evidence>
<dbReference type="EMBL" id="JAGDEL010000022">
    <property type="protein sequence ID" value="MBO1514344.1"/>
    <property type="molecule type" value="Genomic_DNA"/>
</dbReference>
<reference evidence="2 3" key="1">
    <citation type="submission" date="2021-03" db="EMBL/GenBank/DDBJ databases">
        <title>Whole genome sequence of Metabacillus bambusae BG109.</title>
        <authorList>
            <person name="Jeong J.W."/>
        </authorList>
    </citation>
    <scope>NUCLEOTIDE SEQUENCE [LARGE SCALE GENOMIC DNA]</scope>
    <source>
        <strain evidence="2 3">BG109</strain>
    </source>
</reference>
<organism evidence="2 3">
    <name type="scientific">Metabacillus bambusae</name>
    <dbReference type="NCBI Taxonomy" id="2795218"/>
    <lineage>
        <taxon>Bacteria</taxon>
        <taxon>Bacillati</taxon>
        <taxon>Bacillota</taxon>
        <taxon>Bacilli</taxon>
        <taxon>Bacillales</taxon>
        <taxon>Bacillaceae</taxon>
        <taxon>Metabacillus</taxon>
    </lineage>
</organism>
<dbReference type="Pfam" id="PF09670">
    <property type="entry name" value="Cas_Cas02710"/>
    <property type="match status" value="1"/>
</dbReference>
<dbReference type="NCBIfam" id="TIGR02710">
    <property type="entry name" value="TIGR02710 family CRISPR-associated CARF protein"/>
    <property type="match status" value="1"/>
</dbReference>
<protein>
    <submittedName>
        <fullName evidence="2">TIGR02710 family CRISPR-associated protein</fullName>
    </submittedName>
</protein>
<name>A0ABS3N8N0_9BACI</name>
<feature type="domain" description="Csm6 6H" evidence="1">
    <location>
        <begin position="211"/>
        <end position="280"/>
    </location>
</feature>